<evidence type="ECO:0000259" key="1">
    <source>
        <dbReference type="PROSITE" id="PS51186"/>
    </source>
</evidence>
<dbReference type="Proteomes" id="UP000655016">
    <property type="component" value="Unassembled WGS sequence"/>
</dbReference>
<protein>
    <submittedName>
        <fullName evidence="2">Acetyltransferase</fullName>
    </submittedName>
</protein>
<dbReference type="Gene3D" id="3.40.630.30">
    <property type="match status" value="1"/>
</dbReference>
<dbReference type="InterPro" id="IPR000182">
    <property type="entry name" value="GNAT_dom"/>
</dbReference>
<dbReference type="PROSITE" id="PS51186">
    <property type="entry name" value="GNAT"/>
    <property type="match status" value="1"/>
</dbReference>
<accession>A0ABQ1UF55</accession>
<keyword evidence="3" id="KW-1185">Reference proteome</keyword>
<reference evidence="3" key="1">
    <citation type="journal article" date="2019" name="Int. J. Syst. Evol. Microbiol.">
        <title>The Global Catalogue of Microorganisms (GCM) 10K type strain sequencing project: providing services to taxonomists for standard genome sequencing and annotation.</title>
        <authorList>
            <consortium name="The Broad Institute Genomics Platform"/>
            <consortium name="The Broad Institute Genome Sequencing Center for Infectious Disease"/>
            <person name="Wu L."/>
            <person name="Ma J."/>
        </authorList>
    </citation>
    <scope>NUCLEOTIDE SEQUENCE [LARGE SCALE GENOMIC DNA]</scope>
    <source>
        <strain evidence="3">CGMCC 1.16060</strain>
    </source>
</reference>
<dbReference type="Pfam" id="PF00583">
    <property type="entry name" value="Acetyltransf_1"/>
    <property type="match status" value="1"/>
</dbReference>
<dbReference type="EMBL" id="BMKP01000006">
    <property type="protein sequence ID" value="GGF16498.1"/>
    <property type="molecule type" value="Genomic_DNA"/>
</dbReference>
<comment type="caution">
    <text evidence="2">The sequence shown here is derived from an EMBL/GenBank/DDBJ whole genome shotgun (WGS) entry which is preliminary data.</text>
</comment>
<organism evidence="2 3">
    <name type="scientific">Flavobacterium limi</name>
    <dbReference type="NCBI Taxonomy" id="2045105"/>
    <lineage>
        <taxon>Bacteria</taxon>
        <taxon>Pseudomonadati</taxon>
        <taxon>Bacteroidota</taxon>
        <taxon>Flavobacteriia</taxon>
        <taxon>Flavobacteriales</taxon>
        <taxon>Flavobacteriaceae</taxon>
        <taxon>Flavobacterium</taxon>
    </lineage>
</organism>
<dbReference type="RefSeq" id="WP_163395152.1">
    <property type="nucleotide sequence ID" value="NZ_BMKP01000006.1"/>
</dbReference>
<name>A0ABQ1UF55_9FLAO</name>
<dbReference type="InterPro" id="IPR016181">
    <property type="entry name" value="Acyl_CoA_acyltransferase"/>
</dbReference>
<feature type="domain" description="N-acetyltransferase" evidence="1">
    <location>
        <begin position="116"/>
        <end position="245"/>
    </location>
</feature>
<dbReference type="SUPFAM" id="SSF55729">
    <property type="entry name" value="Acyl-CoA N-acyltransferases (Nat)"/>
    <property type="match status" value="1"/>
</dbReference>
<gene>
    <name evidence="2" type="ORF">GCM10011518_27390</name>
</gene>
<evidence type="ECO:0000313" key="2">
    <source>
        <dbReference type="EMBL" id="GGF16498.1"/>
    </source>
</evidence>
<evidence type="ECO:0000313" key="3">
    <source>
        <dbReference type="Proteomes" id="UP000655016"/>
    </source>
</evidence>
<sequence length="245" mass="28593">MEKVKLIKDNIDNLTGFWKTAGIPFLSYHKKDAFEYCKINHSGWPNKLWFREDFTAETLVEIIETVQSNSDLVIPYWNIFESNSNEFLEQNGFEIKSEQVGMFLKLDQKFELQNKLTYKKVSNEEEAKIWSELYPKAFGYVISKEILVQDYENASFYLVSFQQEPIGTFMLYQTGNTIGIHGVGVIPEMRRKGFAEEIMKFAINLAIDSNLEYAQLQASVMGKDIYTRLGFEDLFVIRNYVLKNE</sequence>
<proteinExistence type="predicted"/>